<dbReference type="AlphaFoldDB" id="A0A4Y8D574"/>
<dbReference type="Proteomes" id="UP000297299">
    <property type="component" value="Unassembled WGS sequence"/>
</dbReference>
<feature type="region of interest" description="Disordered" evidence="1">
    <location>
        <begin position="64"/>
        <end position="135"/>
    </location>
</feature>
<proteinExistence type="predicted"/>
<evidence type="ECO:0000256" key="1">
    <source>
        <dbReference type="SAM" id="MobiDB-lite"/>
    </source>
</evidence>
<dbReference type="OrthoDB" id="10436053at2759"/>
<feature type="compositionally biased region" description="Basic and acidic residues" evidence="1">
    <location>
        <begin position="96"/>
        <end position="105"/>
    </location>
</feature>
<gene>
    <name evidence="2" type="ORF">BOTCAL_0148g00010</name>
</gene>
<name>A0A4Y8D574_9HELO</name>
<evidence type="ECO:0000313" key="3">
    <source>
        <dbReference type="Proteomes" id="UP000297299"/>
    </source>
</evidence>
<accession>A0A4Y8D574</accession>
<organism evidence="2 3">
    <name type="scientific">Botryotinia calthae</name>
    <dbReference type="NCBI Taxonomy" id="38488"/>
    <lineage>
        <taxon>Eukaryota</taxon>
        <taxon>Fungi</taxon>
        <taxon>Dikarya</taxon>
        <taxon>Ascomycota</taxon>
        <taxon>Pezizomycotina</taxon>
        <taxon>Leotiomycetes</taxon>
        <taxon>Helotiales</taxon>
        <taxon>Sclerotiniaceae</taxon>
        <taxon>Botryotinia</taxon>
    </lineage>
</organism>
<protein>
    <submittedName>
        <fullName evidence="2">Uncharacterized protein</fullName>
    </submittedName>
</protein>
<keyword evidence="3" id="KW-1185">Reference proteome</keyword>
<dbReference type="STRING" id="38488.A0A4Y8D574"/>
<sequence length="187" mass="20870">MANKLNYCFFYLSLIISIYSRPLPKNTSLLTSTEMPLQVLPLLENLQEISRRFLETIGLRSANPASLPPANPSNPDNQIPADPSANLPDDPDSDDPSDHSSHHTPDPSSFSSNSEFFHMPPSPKQESSLSKHDIRASEARLAHFYQSLKKTPKSIRWNKWREDPRLGGLENQVFEGILGVGGFGSRD</sequence>
<dbReference type="EMBL" id="PHWZ01000148">
    <property type="protein sequence ID" value="TEY64378.1"/>
    <property type="molecule type" value="Genomic_DNA"/>
</dbReference>
<evidence type="ECO:0000313" key="2">
    <source>
        <dbReference type="EMBL" id="TEY64378.1"/>
    </source>
</evidence>
<reference evidence="2 3" key="1">
    <citation type="submission" date="2017-11" db="EMBL/GenBank/DDBJ databases">
        <title>Comparative genomics of Botrytis spp.</title>
        <authorList>
            <person name="Valero-Jimenez C.A."/>
            <person name="Tapia P."/>
            <person name="Veloso J."/>
            <person name="Silva-Moreno E."/>
            <person name="Staats M."/>
            <person name="Valdes J.H."/>
            <person name="Van Kan J.A.L."/>
        </authorList>
    </citation>
    <scope>NUCLEOTIDE SEQUENCE [LARGE SCALE GENOMIC DNA]</scope>
    <source>
        <strain evidence="2 3">MUCL2830</strain>
    </source>
</reference>
<comment type="caution">
    <text evidence="2">The sequence shown here is derived from an EMBL/GenBank/DDBJ whole genome shotgun (WGS) entry which is preliminary data.</text>
</comment>